<feature type="region of interest" description="Disordered" evidence="1">
    <location>
        <begin position="612"/>
        <end position="671"/>
    </location>
</feature>
<organism evidence="3 4">
    <name type="scientific">Sphingomonas floccifaciens</name>
    <dbReference type="NCBI Taxonomy" id="1844115"/>
    <lineage>
        <taxon>Bacteria</taxon>
        <taxon>Pseudomonadati</taxon>
        <taxon>Pseudomonadota</taxon>
        <taxon>Alphaproteobacteria</taxon>
        <taxon>Sphingomonadales</taxon>
        <taxon>Sphingomonadaceae</taxon>
        <taxon>Sphingomonas</taxon>
    </lineage>
</organism>
<gene>
    <name evidence="3" type="ORF">ACFSC3_19130</name>
</gene>
<dbReference type="Pfam" id="PF13481">
    <property type="entry name" value="AAA_25"/>
    <property type="match status" value="1"/>
</dbReference>
<dbReference type="InterPro" id="IPR006171">
    <property type="entry name" value="TOPRIM_dom"/>
</dbReference>
<dbReference type="InterPro" id="IPR034154">
    <property type="entry name" value="TOPRIM_DnaG/twinkle"/>
</dbReference>
<keyword evidence="4" id="KW-1185">Reference proteome</keyword>
<dbReference type="SUPFAM" id="SSF52540">
    <property type="entry name" value="P-loop containing nucleoside triphosphate hydrolases"/>
    <property type="match status" value="1"/>
</dbReference>
<accession>A0ABW4NHT5</accession>
<dbReference type="Gene3D" id="3.40.50.300">
    <property type="entry name" value="P-loop containing nucleotide triphosphate hydrolases"/>
    <property type="match status" value="1"/>
</dbReference>
<evidence type="ECO:0000313" key="3">
    <source>
        <dbReference type="EMBL" id="MFD1789672.1"/>
    </source>
</evidence>
<comment type="caution">
    <text evidence="3">The sequence shown here is derived from an EMBL/GenBank/DDBJ whole genome shotgun (WGS) entry which is preliminary data.</text>
</comment>
<reference evidence="4" key="1">
    <citation type="journal article" date="2019" name="Int. J. Syst. Evol. Microbiol.">
        <title>The Global Catalogue of Microorganisms (GCM) 10K type strain sequencing project: providing services to taxonomists for standard genome sequencing and annotation.</title>
        <authorList>
            <consortium name="The Broad Institute Genomics Platform"/>
            <consortium name="The Broad Institute Genome Sequencing Center for Infectious Disease"/>
            <person name="Wu L."/>
            <person name="Ma J."/>
        </authorList>
    </citation>
    <scope>NUCLEOTIDE SEQUENCE [LARGE SCALE GENOMIC DNA]</scope>
    <source>
        <strain evidence="4">Q85</strain>
    </source>
</reference>
<feature type="domain" description="Toprim" evidence="2">
    <location>
        <begin position="151"/>
        <end position="221"/>
    </location>
</feature>
<feature type="region of interest" description="Disordered" evidence="1">
    <location>
        <begin position="1"/>
        <end position="38"/>
    </location>
</feature>
<dbReference type="SMART" id="SM00493">
    <property type="entry name" value="TOPRIM"/>
    <property type="match status" value="1"/>
</dbReference>
<sequence>MRFGTMTPAQNITRHFGGDWNGSQGAFPSPGHSKSDRGMTVKDANGGDVVFYSHNGGDWQAVKDECRRLGLLPERQRRPNGEVWRETGRYEYVDADGTVAYRTVRLEKAGERKRFTAQRPDGRGGWVNKLDPNAPRILYRLPDIIAADRASVVYLTEGERKADKLAGWGFVATAIAFGAKGWRDTYAKALADRTVIILPDNDDEGRAFADHASKSINQAGGKAFVLPLPDLPPKGDIIDWAGTPEELRSLADAILHPPVPMLPMLDPGAWQDQPAPARTWALHEWIPTRQATYLTGAGSAGKSLLSQQLATCVALGRSFLGVETRQSVAIYLTCEDDADELHRRQLAICAALNVSARELSGKLHLITLAGGIGNELATFDPQGRMATTEAWATLHATVMQTGAGFVALDNVAHLFAGNENIRNQVAAFCGLLNGLAADADASILFLGHPNKAGDSFSGSTAWENQVRSRLFLDQPRDSNGEALDPDARQLARAKANYARNGETIAFRWHQWAFVNEAELPPRIHAEMAANAQAGADNTIFLACLDERNRQGRAVSESKASRTYAPKEFVAMAESKGIGRGRLEAAMDRLFRTRAIERGVVGRHQGEGKDMIGLRRVPDDLPDDVPMAPSDDVPMTPRSRPKAHTPYLTDKGAGWPPAAPLVEDDLDWGDGL</sequence>
<dbReference type="Proteomes" id="UP001597283">
    <property type="component" value="Unassembled WGS sequence"/>
</dbReference>
<evidence type="ECO:0000256" key="1">
    <source>
        <dbReference type="SAM" id="MobiDB-lite"/>
    </source>
</evidence>
<dbReference type="InterPro" id="IPR027417">
    <property type="entry name" value="P-loop_NTPase"/>
</dbReference>
<dbReference type="EMBL" id="JBHUFC010000024">
    <property type="protein sequence ID" value="MFD1789672.1"/>
    <property type="molecule type" value="Genomic_DNA"/>
</dbReference>
<protein>
    <submittedName>
        <fullName evidence="3">AAA family ATPase</fullName>
    </submittedName>
</protein>
<dbReference type="CDD" id="cd01029">
    <property type="entry name" value="TOPRIM_primases"/>
    <property type="match status" value="1"/>
</dbReference>
<evidence type="ECO:0000259" key="2">
    <source>
        <dbReference type="SMART" id="SM00493"/>
    </source>
</evidence>
<evidence type="ECO:0000313" key="4">
    <source>
        <dbReference type="Proteomes" id="UP001597283"/>
    </source>
</evidence>
<name>A0ABW4NHT5_9SPHN</name>
<dbReference type="Gene3D" id="3.40.1360.10">
    <property type="match status" value="1"/>
</dbReference>
<feature type="compositionally biased region" description="Acidic residues" evidence="1">
    <location>
        <begin position="661"/>
        <end position="671"/>
    </location>
</feature>
<proteinExistence type="predicted"/>